<evidence type="ECO:0000313" key="3">
    <source>
        <dbReference type="EMBL" id="MEE7492483.1"/>
    </source>
</evidence>
<evidence type="ECO:0000313" key="4">
    <source>
        <dbReference type="Proteomes" id="UP001355206"/>
    </source>
</evidence>
<feature type="domain" description="Restriction endonuclease type IV Mrr" evidence="1">
    <location>
        <begin position="213"/>
        <end position="330"/>
    </location>
</feature>
<keyword evidence="3" id="KW-0378">Hydrolase</keyword>
<keyword evidence="3" id="KW-0540">Nuclease</keyword>
<dbReference type="InterPro" id="IPR052906">
    <property type="entry name" value="Type_IV_Methyl-Rstrct_Enzyme"/>
</dbReference>
<dbReference type="Proteomes" id="UP001355206">
    <property type="component" value="Unassembled WGS sequence"/>
</dbReference>
<dbReference type="PANTHER" id="PTHR30015:SF7">
    <property type="entry name" value="TYPE IV METHYL-DIRECTED RESTRICTION ENZYME ECOKMRR"/>
    <property type="match status" value="1"/>
</dbReference>
<reference evidence="3 4" key="1">
    <citation type="journal article" date="2012" name="Genet. Mol. Biol.">
        <title>Analysis of 16S rRNA and mxaF genes revealing insights into Methylobacterium niche-specific plant association.</title>
        <authorList>
            <person name="Dourado M.N."/>
            <person name="Andreote F.D."/>
            <person name="Dini-Andreote F."/>
            <person name="Conti R."/>
            <person name="Araujo J.M."/>
            <person name="Araujo W.L."/>
        </authorList>
    </citation>
    <scope>NUCLEOTIDE SEQUENCE [LARGE SCALE GENOMIC DNA]</scope>
    <source>
        <strain evidence="3 4">TC3-10</strain>
    </source>
</reference>
<dbReference type="PANTHER" id="PTHR30015">
    <property type="entry name" value="MRR RESTRICTION SYSTEM PROTEIN"/>
    <property type="match status" value="1"/>
</dbReference>
<dbReference type="InterPro" id="IPR007560">
    <property type="entry name" value="Restrct_endonuc_IV_Mrr"/>
</dbReference>
<proteinExistence type="predicted"/>
<name>A0ABU7TS59_9HYPH</name>
<dbReference type="InterPro" id="IPR011856">
    <property type="entry name" value="tRNA_endonuc-like_dom_sf"/>
</dbReference>
<dbReference type="Gene3D" id="3.40.1350.10">
    <property type="match status" value="1"/>
</dbReference>
<dbReference type="Pfam" id="PF04471">
    <property type="entry name" value="Mrr_cat"/>
    <property type="match status" value="1"/>
</dbReference>
<dbReference type="GO" id="GO:0004519">
    <property type="term" value="F:endonuclease activity"/>
    <property type="evidence" value="ECO:0007669"/>
    <property type="project" value="UniProtKB-KW"/>
</dbReference>
<protein>
    <submittedName>
        <fullName evidence="3">Restriction endonuclease</fullName>
    </submittedName>
</protein>
<sequence>MPTHTFLPAQQLSSGLLARCQLLHPGPEERPGPILPDIPDYQTLMLPVLRLAAEGETTIPKAVERIGADFGLMPDQMAELLPSGRIQLVNNRAHWAKTYLAKAGLLEQPRRGVFKATARGIDVLQRNLERIDNSVLAEFEEFRAFAKTKLTASGDLPSSAPTMPAAAVLQIDSSPAIAPPDERIDGAAKELEAELRGDLLDRIFAIEPQATRARFFERLVIRLLVAMGYGGGRDEAAFHTGGRGDGGVDGVIHQDALGLDPVYVQAKCYDRDSSIGPEKIQAFKGALDDKGATRGVVITTARFSEAAQRSGRASQKQIALIDGDKLAELMVRFGVGVQVDRTVVIKKLDEDFFEGWEA</sequence>
<dbReference type="EMBL" id="MLCA01000010">
    <property type="protein sequence ID" value="MEE7492483.1"/>
    <property type="molecule type" value="Genomic_DNA"/>
</dbReference>
<dbReference type="InterPro" id="IPR011335">
    <property type="entry name" value="Restrct_endonuc-II-like"/>
</dbReference>
<gene>
    <name evidence="3" type="ORF">MOTC310_19220</name>
</gene>
<accession>A0ABU7TS59</accession>
<keyword evidence="3" id="KW-0255">Endonuclease</keyword>
<dbReference type="Pfam" id="PF14338">
    <property type="entry name" value="Mrr_N"/>
    <property type="match status" value="1"/>
</dbReference>
<evidence type="ECO:0000259" key="2">
    <source>
        <dbReference type="Pfam" id="PF14338"/>
    </source>
</evidence>
<keyword evidence="4" id="KW-1185">Reference proteome</keyword>
<organism evidence="3 4">
    <name type="scientific">Methylobacterium oryzae</name>
    <dbReference type="NCBI Taxonomy" id="334852"/>
    <lineage>
        <taxon>Bacteria</taxon>
        <taxon>Pseudomonadati</taxon>
        <taxon>Pseudomonadota</taxon>
        <taxon>Alphaproteobacteria</taxon>
        <taxon>Hyphomicrobiales</taxon>
        <taxon>Methylobacteriaceae</taxon>
        <taxon>Methylobacterium</taxon>
    </lineage>
</organism>
<feature type="domain" description="Restriction system protein Mrr-like N-terminal" evidence="2">
    <location>
        <begin position="41"/>
        <end position="125"/>
    </location>
</feature>
<dbReference type="SUPFAM" id="SSF52980">
    <property type="entry name" value="Restriction endonuclease-like"/>
    <property type="match status" value="1"/>
</dbReference>
<dbReference type="InterPro" id="IPR025745">
    <property type="entry name" value="Mrr-like_N_dom"/>
</dbReference>
<evidence type="ECO:0000259" key="1">
    <source>
        <dbReference type="Pfam" id="PF04471"/>
    </source>
</evidence>
<comment type="caution">
    <text evidence="3">The sequence shown here is derived from an EMBL/GenBank/DDBJ whole genome shotgun (WGS) entry which is preliminary data.</text>
</comment>